<sequence>MLDFDFYSPEEEIALPFYEEHRVRVFVKRDDLIHPYISGNKWRKLKYPLQQAKKEGKSRLVTFGGAWSNHLLATACAGAKFGFRTYGFVRGETIDNPVLKLCQLFDMELHFVDRESYRDKKALFDIHFANSEEAYFIDEGGYGLLAAQGCTEITNELHRTYDHCFCACGTGTTLAGLALGINTQQCGTTLHGVPVLKGGDFIRDEIVKLGVLNAVDIRLHLDYHFGGYAKTKPELIEFIKMFTRQTSILIEPTYTGKLFYAVHDLIGQKQIAEESTVLVVHSGGLTGLLGMLDKF</sequence>
<dbReference type="PANTHER" id="PTHR43780">
    <property type="entry name" value="1-AMINOCYCLOPROPANE-1-CARBOXYLATE DEAMINASE-RELATED"/>
    <property type="match status" value="1"/>
</dbReference>
<dbReference type="Proteomes" id="UP000651112">
    <property type="component" value="Unassembled WGS sequence"/>
</dbReference>
<dbReference type="InterPro" id="IPR036052">
    <property type="entry name" value="TrpB-like_PALP_sf"/>
</dbReference>
<dbReference type="PIRSF" id="PIRSF006278">
    <property type="entry name" value="ACCD_DCysDesulf"/>
    <property type="match status" value="1"/>
</dbReference>
<evidence type="ECO:0000313" key="6">
    <source>
        <dbReference type="Proteomes" id="UP000651112"/>
    </source>
</evidence>
<keyword evidence="6" id="KW-1185">Reference proteome</keyword>
<dbReference type="SUPFAM" id="SSF53686">
    <property type="entry name" value="Tryptophan synthase beta subunit-like PLP-dependent enzymes"/>
    <property type="match status" value="1"/>
</dbReference>
<dbReference type="EMBL" id="JACNYL010000003">
    <property type="protein sequence ID" value="MBD1422979.1"/>
    <property type="molecule type" value="Genomic_DNA"/>
</dbReference>
<gene>
    <name evidence="5" type="ORF">H8B21_15515</name>
</gene>
<protein>
    <submittedName>
        <fullName evidence="5">Pyridoxal-phosphate dependent enzyme</fullName>
    </submittedName>
</protein>
<dbReference type="Gene3D" id="3.40.50.1100">
    <property type="match status" value="2"/>
</dbReference>
<dbReference type="InterPro" id="IPR027278">
    <property type="entry name" value="ACCD_DCysDesulf"/>
</dbReference>
<proteinExistence type="inferred from homology"/>
<name>A0ABR7XVA7_9SPHI</name>
<evidence type="ECO:0000313" key="5">
    <source>
        <dbReference type="EMBL" id="MBD1422979.1"/>
    </source>
</evidence>
<comment type="similarity">
    <text evidence="2">Belongs to the ACC deaminase/D-cysteine desulfhydrase family.</text>
</comment>
<keyword evidence="3" id="KW-0663">Pyridoxal phosphate</keyword>
<organism evidence="5 6">
    <name type="scientific">Sphingobacterium chuzhouense</name>
    <dbReference type="NCBI Taxonomy" id="1742264"/>
    <lineage>
        <taxon>Bacteria</taxon>
        <taxon>Pseudomonadati</taxon>
        <taxon>Bacteroidota</taxon>
        <taxon>Sphingobacteriia</taxon>
        <taxon>Sphingobacteriales</taxon>
        <taxon>Sphingobacteriaceae</taxon>
        <taxon>Sphingobacterium</taxon>
    </lineage>
</organism>
<reference evidence="5 6" key="1">
    <citation type="submission" date="2020-08" db="EMBL/GenBank/DDBJ databases">
        <title>Sphingobacterium sp. DN00404 isolated from aquaculture water.</title>
        <authorList>
            <person name="Zhang M."/>
        </authorList>
    </citation>
    <scope>NUCLEOTIDE SEQUENCE [LARGE SCALE GENOMIC DNA]</scope>
    <source>
        <strain evidence="5 6">KCTC 42746</strain>
    </source>
</reference>
<comment type="cofactor">
    <cofactor evidence="1">
        <name>pyridoxal 5'-phosphate</name>
        <dbReference type="ChEBI" id="CHEBI:597326"/>
    </cofactor>
</comment>
<dbReference type="RefSeq" id="WP_190314650.1">
    <property type="nucleotide sequence ID" value="NZ_JACNYL010000003.1"/>
</dbReference>
<evidence type="ECO:0000259" key="4">
    <source>
        <dbReference type="Pfam" id="PF00291"/>
    </source>
</evidence>
<comment type="caution">
    <text evidence="5">The sequence shown here is derived from an EMBL/GenBank/DDBJ whole genome shotgun (WGS) entry which is preliminary data.</text>
</comment>
<evidence type="ECO:0000256" key="1">
    <source>
        <dbReference type="ARBA" id="ARBA00001933"/>
    </source>
</evidence>
<evidence type="ECO:0000256" key="3">
    <source>
        <dbReference type="ARBA" id="ARBA00022898"/>
    </source>
</evidence>
<accession>A0ABR7XVA7</accession>
<dbReference type="Pfam" id="PF00291">
    <property type="entry name" value="PALP"/>
    <property type="match status" value="1"/>
</dbReference>
<feature type="domain" description="Tryptophan synthase beta chain-like PALP" evidence="4">
    <location>
        <begin position="18"/>
        <end position="283"/>
    </location>
</feature>
<evidence type="ECO:0000256" key="2">
    <source>
        <dbReference type="ARBA" id="ARBA00008639"/>
    </source>
</evidence>
<dbReference type="PANTHER" id="PTHR43780:SF2">
    <property type="entry name" value="1-AMINOCYCLOPROPANE-1-CARBOXYLATE DEAMINASE-RELATED"/>
    <property type="match status" value="1"/>
</dbReference>
<dbReference type="InterPro" id="IPR001926">
    <property type="entry name" value="TrpB-like_PALP"/>
</dbReference>